<evidence type="ECO:0000313" key="3">
    <source>
        <dbReference type="Proteomes" id="UP001281761"/>
    </source>
</evidence>
<reference evidence="2 3" key="1">
    <citation type="journal article" date="2022" name="bioRxiv">
        <title>Genomics of Preaxostyla Flagellates Illuminates Evolutionary Transitions and the Path Towards Mitochondrial Loss.</title>
        <authorList>
            <person name="Novak L.V.F."/>
            <person name="Treitli S.C."/>
            <person name="Pyrih J."/>
            <person name="Halakuc P."/>
            <person name="Pipaliya S.V."/>
            <person name="Vacek V."/>
            <person name="Brzon O."/>
            <person name="Soukal P."/>
            <person name="Eme L."/>
            <person name="Dacks J.B."/>
            <person name="Karnkowska A."/>
            <person name="Elias M."/>
            <person name="Hampl V."/>
        </authorList>
    </citation>
    <scope>NUCLEOTIDE SEQUENCE [LARGE SCALE GENOMIC DNA]</scope>
    <source>
        <strain evidence="2">NAU3</strain>
        <tissue evidence="2">Gut</tissue>
    </source>
</reference>
<evidence type="ECO:0000256" key="1">
    <source>
        <dbReference type="SAM" id="MobiDB-lite"/>
    </source>
</evidence>
<proteinExistence type="predicted"/>
<keyword evidence="3" id="KW-1185">Reference proteome</keyword>
<feature type="region of interest" description="Disordered" evidence="1">
    <location>
        <begin position="112"/>
        <end position="131"/>
    </location>
</feature>
<dbReference type="Proteomes" id="UP001281761">
    <property type="component" value="Unassembled WGS sequence"/>
</dbReference>
<evidence type="ECO:0000313" key="2">
    <source>
        <dbReference type="EMBL" id="KAK2964843.1"/>
    </source>
</evidence>
<protein>
    <submittedName>
        <fullName evidence="2">Uncharacterized protein</fullName>
    </submittedName>
</protein>
<name>A0ABQ9YM57_9EUKA</name>
<organism evidence="2 3">
    <name type="scientific">Blattamonas nauphoetae</name>
    <dbReference type="NCBI Taxonomy" id="2049346"/>
    <lineage>
        <taxon>Eukaryota</taxon>
        <taxon>Metamonada</taxon>
        <taxon>Preaxostyla</taxon>
        <taxon>Oxymonadida</taxon>
        <taxon>Blattamonas</taxon>
    </lineage>
</organism>
<sequence length="213" mass="24816">MSGSNVGDYEVRNIQPTGRDGQRRNHDYIEKTRIVERSGSYHQPNTAADIITPHPSNKLAYMDERDRFQTDFASEHRQEREEKRARQEEIRQVKCNRQIDRETKHWEDVIKREEESEKISSTHASKKNDSGIAYNPITLEYRDSLDGDRQKYSDDMKSYRAELRKQQLYGNTNKSGYDPVTGQPLRFSNLPEPDKPNMAPRLSDAVSRGQAKL</sequence>
<feature type="region of interest" description="Disordered" evidence="1">
    <location>
        <begin position="1"/>
        <end position="57"/>
    </location>
</feature>
<accession>A0ABQ9YM57</accession>
<gene>
    <name evidence="2" type="ORF">BLNAU_143</name>
</gene>
<dbReference type="EMBL" id="JARBJD010000001">
    <property type="protein sequence ID" value="KAK2964843.1"/>
    <property type="molecule type" value="Genomic_DNA"/>
</dbReference>
<feature type="region of interest" description="Disordered" evidence="1">
    <location>
        <begin position="165"/>
        <end position="213"/>
    </location>
</feature>
<comment type="caution">
    <text evidence="2">The sequence shown here is derived from an EMBL/GenBank/DDBJ whole genome shotgun (WGS) entry which is preliminary data.</text>
</comment>
<feature type="compositionally biased region" description="Basic and acidic residues" evidence="1">
    <location>
        <begin position="20"/>
        <end position="36"/>
    </location>
</feature>